<evidence type="ECO:0000256" key="4">
    <source>
        <dbReference type="ARBA" id="ARBA00022679"/>
    </source>
</evidence>
<dbReference type="EMBL" id="CP042437">
    <property type="protein sequence ID" value="QEC74687.1"/>
    <property type="molecule type" value="Genomic_DNA"/>
</dbReference>
<keyword evidence="7" id="KW-0067">ATP-binding</keyword>
<keyword evidence="14" id="KW-1185">Reference proteome</keyword>
<feature type="domain" description="PAC" evidence="12">
    <location>
        <begin position="220"/>
        <end position="274"/>
    </location>
</feature>
<dbReference type="Gene3D" id="3.30.565.10">
    <property type="entry name" value="Histidine kinase-like ATPase, C-terminal domain"/>
    <property type="match status" value="1"/>
</dbReference>
<dbReference type="FunFam" id="3.30.565.10:FF:000006">
    <property type="entry name" value="Sensor histidine kinase WalK"/>
    <property type="match status" value="1"/>
</dbReference>
<dbReference type="InterPro" id="IPR005467">
    <property type="entry name" value="His_kinase_dom"/>
</dbReference>
<dbReference type="Proteomes" id="UP000321362">
    <property type="component" value="Chromosome"/>
</dbReference>
<dbReference type="CDD" id="cd00082">
    <property type="entry name" value="HisKA"/>
    <property type="match status" value="1"/>
</dbReference>
<dbReference type="Pfam" id="PF00989">
    <property type="entry name" value="PAS"/>
    <property type="match status" value="3"/>
</dbReference>
<dbReference type="CDD" id="cd00130">
    <property type="entry name" value="PAS"/>
    <property type="match status" value="3"/>
</dbReference>
<evidence type="ECO:0000256" key="7">
    <source>
        <dbReference type="ARBA" id="ARBA00022840"/>
    </source>
</evidence>
<dbReference type="FunFam" id="1.10.287.130:FF:000001">
    <property type="entry name" value="Two-component sensor histidine kinase"/>
    <property type="match status" value="1"/>
</dbReference>
<gene>
    <name evidence="13" type="ORF">FSB76_01515</name>
</gene>
<dbReference type="InterPro" id="IPR004358">
    <property type="entry name" value="Sig_transdc_His_kin-like_C"/>
</dbReference>
<dbReference type="EC" id="2.7.13.3" evidence="2"/>
<feature type="domain" description="PAC" evidence="12">
    <location>
        <begin position="100"/>
        <end position="152"/>
    </location>
</feature>
<evidence type="ECO:0000259" key="10">
    <source>
        <dbReference type="PROSITE" id="PS50109"/>
    </source>
</evidence>
<dbReference type="SMART" id="SM00086">
    <property type="entry name" value="PAC"/>
    <property type="match status" value="3"/>
</dbReference>
<evidence type="ECO:0000256" key="5">
    <source>
        <dbReference type="ARBA" id="ARBA00022741"/>
    </source>
</evidence>
<dbReference type="SMART" id="SM00091">
    <property type="entry name" value="PAS"/>
    <property type="match status" value="3"/>
</dbReference>
<evidence type="ECO:0000256" key="2">
    <source>
        <dbReference type="ARBA" id="ARBA00012438"/>
    </source>
</evidence>
<dbReference type="SMART" id="SM00387">
    <property type="entry name" value="HATPase_c"/>
    <property type="match status" value="1"/>
</dbReference>
<evidence type="ECO:0000313" key="13">
    <source>
        <dbReference type="EMBL" id="QEC74687.1"/>
    </source>
</evidence>
<feature type="domain" description="PAS" evidence="11">
    <location>
        <begin position="27"/>
        <end position="97"/>
    </location>
</feature>
<keyword evidence="4" id="KW-0808">Transferase</keyword>
<dbReference type="InterPro" id="IPR036097">
    <property type="entry name" value="HisK_dim/P_sf"/>
</dbReference>
<evidence type="ECO:0000256" key="6">
    <source>
        <dbReference type="ARBA" id="ARBA00022777"/>
    </source>
</evidence>
<evidence type="ECO:0000259" key="12">
    <source>
        <dbReference type="PROSITE" id="PS50113"/>
    </source>
</evidence>
<dbReference type="PROSITE" id="PS50112">
    <property type="entry name" value="PAS"/>
    <property type="match status" value="3"/>
</dbReference>
<dbReference type="GO" id="GO:0000155">
    <property type="term" value="F:phosphorelay sensor kinase activity"/>
    <property type="evidence" value="ECO:0007669"/>
    <property type="project" value="InterPro"/>
</dbReference>
<dbReference type="Pfam" id="PF00512">
    <property type="entry name" value="HisKA"/>
    <property type="match status" value="1"/>
</dbReference>
<dbReference type="PROSITE" id="PS50109">
    <property type="entry name" value="HIS_KIN"/>
    <property type="match status" value="1"/>
</dbReference>
<accession>A0A5B8VSW1</accession>
<name>A0A5B8VSW1_9SPHI</name>
<dbReference type="GO" id="GO:0006355">
    <property type="term" value="P:regulation of DNA-templated transcription"/>
    <property type="evidence" value="ECO:0007669"/>
    <property type="project" value="InterPro"/>
</dbReference>
<evidence type="ECO:0000256" key="9">
    <source>
        <dbReference type="ARBA" id="ARBA00023136"/>
    </source>
</evidence>
<evidence type="ECO:0000256" key="8">
    <source>
        <dbReference type="ARBA" id="ARBA00023012"/>
    </source>
</evidence>
<dbReference type="PROSITE" id="PS50113">
    <property type="entry name" value="PAC"/>
    <property type="match status" value="3"/>
</dbReference>
<dbReference type="KEGG" id="mgk:FSB76_01515"/>
<protein>
    <recommendedName>
        <fullName evidence="2">histidine kinase</fullName>
        <ecNumber evidence="2">2.7.13.3</ecNumber>
    </recommendedName>
</protein>
<dbReference type="SUPFAM" id="SSF55874">
    <property type="entry name" value="ATPase domain of HSP90 chaperone/DNA topoisomerase II/histidine kinase"/>
    <property type="match status" value="1"/>
</dbReference>
<evidence type="ECO:0000256" key="1">
    <source>
        <dbReference type="ARBA" id="ARBA00000085"/>
    </source>
</evidence>
<dbReference type="Pfam" id="PF02518">
    <property type="entry name" value="HATPase_c"/>
    <property type="match status" value="1"/>
</dbReference>
<dbReference type="AlphaFoldDB" id="A0A5B8VSW1"/>
<dbReference type="NCBIfam" id="TIGR00229">
    <property type="entry name" value="sensory_box"/>
    <property type="match status" value="3"/>
</dbReference>
<dbReference type="PANTHER" id="PTHR43065:SF10">
    <property type="entry name" value="PEROXIDE STRESS-ACTIVATED HISTIDINE KINASE MAK3"/>
    <property type="match status" value="1"/>
</dbReference>
<evidence type="ECO:0000259" key="11">
    <source>
        <dbReference type="PROSITE" id="PS50112"/>
    </source>
</evidence>
<dbReference type="CDD" id="cd00075">
    <property type="entry name" value="HATPase"/>
    <property type="match status" value="1"/>
</dbReference>
<feature type="domain" description="PAS" evidence="11">
    <location>
        <begin position="271"/>
        <end position="341"/>
    </location>
</feature>
<evidence type="ECO:0000256" key="3">
    <source>
        <dbReference type="ARBA" id="ARBA00022553"/>
    </source>
</evidence>
<keyword evidence="5" id="KW-0547">Nucleotide-binding</keyword>
<keyword evidence="9" id="KW-0472">Membrane</keyword>
<dbReference type="GO" id="GO:0005524">
    <property type="term" value="F:ATP binding"/>
    <property type="evidence" value="ECO:0007669"/>
    <property type="project" value="UniProtKB-KW"/>
</dbReference>
<organism evidence="13 14">
    <name type="scientific">Mucilaginibacter ginsenosidivorax</name>
    <dbReference type="NCBI Taxonomy" id="862126"/>
    <lineage>
        <taxon>Bacteria</taxon>
        <taxon>Pseudomonadati</taxon>
        <taxon>Bacteroidota</taxon>
        <taxon>Sphingobacteriia</taxon>
        <taxon>Sphingobacteriales</taxon>
        <taxon>Sphingobacteriaceae</taxon>
        <taxon>Mucilaginibacter</taxon>
    </lineage>
</organism>
<dbReference type="Gene3D" id="3.30.450.20">
    <property type="entry name" value="PAS domain"/>
    <property type="match status" value="3"/>
</dbReference>
<dbReference type="InterPro" id="IPR036890">
    <property type="entry name" value="HATPase_C_sf"/>
</dbReference>
<dbReference type="InterPro" id="IPR001610">
    <property type="entry name" value="PAC"/>
</dbReference>
<feature type="domain" description="Histidine kinase" evidence="10">
    <location>
        <begin position="414"/>
        <end position="626"/>
    </location>
</feature>
<keyword evidence="3" id="KW-0597">Phosphoprotein</keyword>
<reference evidence="13 14" key="1">
    <citation type="journal article" date="2013" name="J. Microbiol.">
        <title>Mucilaginibacter ginsenosidivorax sp. nov., with ginsenoside converting activity isolated from sediment.</title>
        <authorList>
            <person name="Kim J.K."/>
            <person name="Choi T.E."/>
            <person name="Liu Q.M."/>
            <person name="Park H.Y."/>
            <person name="Yi T.H."/>
            <person name="Yoon M.H."/>
            <person name="Kim S.C."/>
            <person name="Im W.T."/>
        </authorList>
    </citation>
    <scope>NUCLEOTIDE SEQUENCE [LARGE SCALE GENOMIC DNA]</scope>
    <source>
        <strain evidence="13 14">KHI28</strain>
    </source>
</reference>
<dbReference type="PANTHER" id="PTHR43065">
    <property type="entry name" value="SENSOR HISTIDINE KINASE"/>
    <property type="match status" value="1"/>
</dbReference>
<evidence type="ECO:0000313" key="14">
    <source>
        <dbReference type="Proteomes" id="UP000321362"/>
    </source>
</evidence>
<dbReference type="SUPFAM" id="SSF47384">
    <property type="entry name" value="Homodimeric domain of signal transducing histidine kinase"/>
    <property type="match status" value="1"/>
</dbReference>
<dbReference type="SMART" id="SM00388">
    <property type="entry name" value="HisKA"/>
    <property type="match status" value="1"/>
</dbReference>
<dbReference type="Gene3D" id="1.10.287.130">
    <property type="match status" value="1"/>
</dbReference>
<proteinExistence type="predicted"/>
<keyword evidence="6" id="KW-0418">Kinase</keyword>
<feature type="domain" description="PAC" evidence="12">
    <location>
        <begin position="342"/>
        <end position="396"/>
    </location>
</feature>
<dbReference type="SUPFAM" id="SSF55785">
    <property type="entry name" value="PYP-like sensor domain (PAS domain)"/>
    <property type="match status" value="3"/>
</dbReference>
<sequence>MLSRYKTMNQTIAGALPPDAISLSEEKQAMLAAIVASSDDAIISKTTKGIITTWNPAAERMFGYIEAEAIGRSIMMIVPPDRQAEEVYIIGQILQGRKIEHFETLRTTKDGRQIPVSVTVSPILNKNGVIIGASKIARDISDRHLAREKQAILAAIVSSSDDIIISKTLQGIITSWNKAAEKIFAYTEAEAVGQHISLIIPPDRLSEEDFIIGQIANGRKVDHFETIRRGKNGQDVHLSVTVSPVVDEQGKIIGASKVARDISSARHAAENKGLLTAISNTSDDTIVSKTLEGIITSWNQAAEKMFGYSEEEALGQHISLIIPPERIEEETYIISEVSSGNKVDHFQTVRKAKDGRMVQISLSVSPILDDNGKIIGASKIARDISDHLRLQEEKAQLYDEIKALNDKKDEFIGMASHELKTPLTSIQAYLQILNNDMPEERRKDFLRRTGQQVKKLNQLVSDLLDISKIEAGKLQINPEPFDICTVVRDAIELITYTSPTHTVRFQTDLNDLLVLGDSQRIEQVILNLLTNAIRYAPSSKDIDVYLSEESGLVKVGVRDRGIGIPENKLTEIFSRFYRIAENKNTSGLGLGLYLARQIIERHHGRIWAESKPGEGSVFYFTLPIEIN</sequence>
<dbReference type="InterPro" id="IPR000014">
    <property type="entry name" value="PAS"/>
</dbReference>
<dbReference type="InterPro" id="IPR000700">
    <property type="entry name" value="PAS-assoc_C"/>
</dbReference>
<feature type="domain" description="PAS" evidence="11">
    <location>
        <begin position="149"/>
        <end position="204"/>
    </location>
</feature>
<dbReference type="InterPro" id="IPR003661">
    <property type="entry name" value="HisK_dim/P_dom"/>
</dbReference>
<dbReference type="InterPro" id="IPR035965">
    <property type="entry name" value="PAS-like_dom_sf"/>
</dbReference>
<comment type="catalytic activity">
    <reaction evidence="1">
        <text>ATP + protein L-histidine = ADP + protein N-phospho-L-histidine.</text>
        <dbReference type="EC" id="2.7.13.3"/>
    </reaction>
</comment>
<keyword evidence="8" id="KW-0902">Two-component regulatory system</keyword>
<dbReference type="PRINTS" id="PR00344">
    <property type="entry name" value="BCTRLSENSOR"/>
</dbReference>
<dbReference type="InterPro" id="IPR013767">
    <property type="entry name" value="PAS_fold"/>
</dbReference>
<dbReference type="InterPro" id="IPR003594">
    <property type="entry name" value="HATPase_dom"/>
</dbReference>